<gene>
    <name evidence="4" type="ORF">NQ318_007460</name>
</gene>
<organism evidence="4 5">
    <name type="scientific">Aromia moschata</name>
    <dbReference type="NCBI Taxonomy" id="1265417"/>
    <lineage>
        <taxon>Eukaryota</taxon>
        <taxon>Metazoa</taxon>
        <taxon>Ecdysozoa</taxon>
        <taxon>Arthropoda</taxon>
        <taxon>Hexapoda</taxon>
        <taxon>Insecta</taxon>
        <taxon>Pterygota</taxon>
        <taxon>Neoptera</taxon>
        <taxon>Endopterygota</taxon>
        <taxon>Coleoptera</taxon>
        <taxon>Polyphaga</taxon>
        <taxon>Cucujiformia</taxon>
        <taxon>Chrysomeloidea</taxon>
        <taxon>Cerambycidae</taxon>
        <taxon>Cerambycinae</taxon>
        <taxon>Callichromatini</taxon>
        <taxon>Aromia</taxon>
    </lineage>
</organism>
<dbReference type="Proteomes" id="UP001162162">
    <property type="component" value="Unassembled WGS sequence"/>
</dbReference>
<feature type="domain" description="AB hydrolase-1" evidence="3">
    <location>
        <begin position="7"/>
        <end position="87"/>
    </location>
</feature>
<dbReference type="PANTHER" id="PTHR11005">
    <property type="entry name" value="LYSOSOMAL ACID LIPASE-RELATED"/>
    <property type="match status" value="1"/>
</dbReference>
<dbReference type="InterPro" id="IPR000073">
    <property type="entry name" value="AB_hydrolase_1"/>
</dbReference>
<keyword evidence="1" id="KW-0442">Lipid degradation</keyword>
<dbReference type="InterPro" id="IPR029058">
    <property type="entry name" value="AB_hydrolase_fold"/>
</dbReference>
<dbReference type="Gene3D" id="3.40.50.1820">
    <property type="entry name" value="alpha/beta hydrolase"/>
    <property type="match status" value="1"/>
</dbReference>
<proteinExistence type="predicted"/>
<name>A0AAV8YL91_9CUCU</name>
<evidence type="ECO:0000313" key="5">
    <source>
        <dbReference type="Proteomes" id="UP001162162"/>
    </source>
</evidence>
<sequence>MNGLGWIFRGEDSLVYFLCNLGYDVWVINLRGTEYSRQHTSLSTSNIRYWYYSIHELGIYDKAIYIGYSMGTTSFYIYSTVFPDEAEANLKGMVGLGPAINFKGAKSLLQISAYVWPVLKPIINTLWHGEIIPGYTSVFELFLKTSGGMYFMQTLINLIAGFDYDQMDAISYPLLSKWFDTAAVNVWTHFLQIYRSRIFQHYDYGFTRNMIIYGQLKPPPYNISKISIPVALFVGKSDWLAPVPIDENKNISSTWHFDVGITEQI</sequence>
<evidence type="ECO:0000256" key="1">
    <source>
        <dbReference type="ARBA" id="ARBA00022963"/>
    </source>
</evidence>
<dbReference type="EMBL" id="JAPWTK010000071">
    <property type="protein sequence ID" value="KAJ8952292.1"/>
    <property type="molecule type" value="Genomic_DNA"/>
</dbReference>
<dbReference type="SUPFAM" id="SSF53474">
    <property type="entry name" value="alpha/beta-Hydrolases"/>
    <property type="match status" value="1"/>
</dbReference>
<reference evidence="4" key="1">
    <citation type="journal article" date="2023" name="Insect Mol. Biol.">
        <title>Genome sequencing provides insights into the evolution of gene families encoding plant cell wall-degrading enzymes in longhorned beetles.</title>
        <authorList>
            <person name="Shin N.R."/>
            <person name="Okamura Y."/>
            <person name="Kirsch R."/>
            <person name="Pauchet Y."/>
        </authorList>
    </citation>
    <scope>NUCLEOTIDE SEQUENCE</scope>
    <source>
        <strain evidence="4">AMC_N1</strain>
    </source>
</reference>
<evidence type="ECO:0000259" key="3">
    <source>
        <dbReference type="Pfam" id="PF00561"/>
    </source>
</evidence>
<dbReference type="Pfam" id="PF00561">
    <property type="entry name" value="Abhydrolase_1"/>
    <property type="match status" value="1"/>
</dbReference>
<comment type="caution">
    <text evidence="4">The sequence shown here is derived from an EMBL/GenBank/DDBJ whole genome shotgun (WGS) entry which is preliminary data.</text>
</comment>
<evidence type="ECO:0000256" key="2">
    <source>
        <dbReference type="ARBA" id="ARBA00023098"/>
    </source>
</evidence>
<keyword evidence="5" id="KW-1185">Reference proteome</keyword>
<evidence type="ECO:0000313" key="4">
    <source>
        <dbReference type="EMBL" id="KAJ8952292.1"/>
    </source>
</evidence>
<dbReference type="AlphaFoldDB" id="A0AAV8YL91"/>
<protein>
    <recommendedName>
        <fullName evidence="3">AB hydrolase-1 domain-containing protein</fullName>
    </recommendedName>
</protein>
<dbReference type="GO" id="GO:0016042">
    <property type="term" value="P:lipid catabolic process"/>
    <property type="evidence" value="ECO:0007669"/>
    <property type="project" value="UniProtKB-KW"/>
</dbReference>
<accession>A0AAV8YL91</accession>
<keyword evidence="2" id="KW-0443">Lipid metabolism</keyword>